<name>B3EIY5_CHLPB</name>
<evidence type="ECO:0000256" key="4">
    <source>
        <dbReference type="ARBA" id="ARBA00022884"/>
    </source>
</evidence>
<dbReference type="AlphaFoldDB" id="B3EIY5"/>
<dbReference type="OrthoDB" id="964629at2"/>
<evidence type="ECO:0000313" key="7">
    <source>
        <dbReference type="EMBL" id="ACE04185.1"/>
    </source>
</evidence>
<comment type="function">
    <text evidence="1">This subunit may be involved in monitoring complementarity of crRNA and target RNA.</text>
</comment>
<dbReference type="InterPro" id="IPR010149">
    <property type="entry name" value="CRISPR-assoc_prot_Csm2_III-A"/>
</dbReference>
<keyword evidence="5" id="KW-0051">Antiviral defense</keyword>
<dbReference type="HOGENOM" id="CLU_1821936_0_0_10"/>
<dbReference type="KEGG" id="cpb:Cphamn1_1253"/>
<dbReference type="GO" id="GO:0051607">
    <property type="term" value="P:defense response to virus"/>
    <property type="evidence" value="ECO:0007669"/>
    <property type="project" value="UniProtKB-KW"/>
</dbReference>
<comment type="similarity">
    <text evidence="2">Belongs to the CRISPR-associated Csm2 family.</text>
</comment>
<evidence type="ECO:0000256" key="3">
    <source>
        <dbReference type="ARBA" id="ARBA00016118"/>
    </source>
</evidence>
<dbReference type="Pfam" id="PF03750">
    <property type="entry name" value="Csm2_III-A"/>
    <property type="match status" value="1"/>
</dbReference>
<evidence type="ECO:0000256" key="6">
    <source>
        <dbReference type="ARBA" id="ARBA00031723"/>
    </source>
</evidence>
<reference evidence="7" key="1">
    <citation type="submission" date="2008-06" db="EMBL/GenBank/DDBJ databases">
        <title>Complete sequence of Chlorobium phaeobacteroides BS1.</title>
        <authorList>
            <consortium name="US DOE Joint Genome Institute"/>
            <person name="Lucas S."/>
            <person name="Copeland A."/>
            <person name="Lapidus A."/>
            <person name="Glavina del Rio T."/>
            <person name="Dalin E."/>
            <person name="Tice H."/>
            <person name="Bruce D."/>
            <person name="Goodwin L."/>
            <person name="Pitluck S."/>
            <person name="Schmutz J."/>
            <person name="Larimer F."/>
            <person name="Land M."/>
            <person name="Hauser L."/>
            <person name="Kyrpides N."/>
            <person name="Ovchinnikova G."/>
            <person name="Li T."/>
            <person name="Liu Z."/>
            <person name="Zhao F."/>
            <person name="Overmann J."/>
            <person name="Bryant D.A."/>
            <person name="Richardson P."/>
        </authorList>
    </citation>
    <scope>NUCLEOTIDE SEQUENCE [LARGE SCALE GENOMIC DNA]</scope>
    <source>
        <strain evidence="7">BS1</strain>
    </source>
</reference>
<dbReference type="STRING" id="331678.Cphamn1_1253"/>
<keyword evidence="4" id="KW-0694">RNA-binding</keyword>
<dbReference type="GO" id="GO:0003723">
    <property type="term" value="F:RNA binding"/>
    <property type="evidence" value="ECO:0007669"/>
    <property type="project" value="UniProtKB-KW"/>
</dbReference>
<dbReference type="EMBL" id="CP001101">
    <property type="protein sequence ID" value="ACE04185.1"/>
    <property type="molecule type" value="Genomic_DNA"/>
</dbReference>
<gene>
    <name evidence="7" type="ordered locus">Cphamn1_1253</name>
</gene>
<proteinExistence type="inferred from homology"/>
<accession>B3EIY5</accession>
<organism evidence="7">
    <name type="scientific">Chlorobium phaeobacteroides (strain BS1)</name>
    <dbReference type="NCBI Taxonomy" id="331678"/>
    <lineage>
        <taxon>Bacteria</taxon>
        <taxon>Pseudomonadati</taxon>
        <taxon>Chlorobiota</taxon>
        <taxon>Chlorobiia</taxon>
        <taxon>Chlorobiales</taxon>
        <taxon>Chlorobiaceae</taxon>
        <taxon>Chlorobium/Pelodictyon group</taxon>
        <taxon>Chlorobium</taxon>
    </lineage>
</organism>
<dbReference type="NCBIfam" id="TIGR01870">
    <property type="entry name" value="cas_TM1810_Csm2"/>
    <property type="match status" value="1"/>
</dbReference>
<evidence type="ECO:0000256" key="1">
    <source>
        <dbReference type="ARBA" id="ARBA00003640"/>
    </source>
</evidence>
<sequence>MSEQNGDKSAYEREKELRSKLTDTFVLDYTPETYQAMIDTVKEYSGILVSGKYAITTTQLRNIYTSVKKAKKPKELLPLQVRLAYLAGRNESNPRFKALADTLSLLIRKVKTETQLEHFTEFFTALIAYQKYHEKFSSKKH</sequence>
<evidence type="ECO:0000256" key="2">
    <source>
        <dbReference type="ARBA" id="ARBA00006896"/>
    </source>
</evidence>
<evidence type="ECO:0000256" key="5">
    <source>
        <dbReference type="ARBA" id="ARBA00023118"/>
    </source>
</evidence>
<protein>
    <recommendedName>
        <fullName evidence="3">CRISPR system Cms protein Csm2</fullName>
    </recommendedName>
    <alternativeName>
        <fullName evidence="6">CRISPR type III A-associated protein Csm2</fullName>
    </alternativeName>
</protein>